<dbReference type="AlphaFoldDB" id="A0AAW1NPK3"/>
<reference evidence="8 9" key="1">
    <citation type="journal article" date="2024" name="Nat. Commun.">
        <title>Phylogenomics reveals the evolutionary origins of lichenization in chlorophyte algae.</title>
        <authorList>
            <person name="Puginier C."/>
            <person name="Libourel C."/>
            <person name="Otte J."/>
            <person name="Skaloud P."/>
            <person name="Haon M."/>
            <person name="Grisel S."/>
            <person name="Petersen M."/>
            <person name="Berrin J.G."/>
            <person name="Delaux P.M."/>
            <person name="Dal Grande F."/>
            <person name="Keller J."/>
        </authorList>
    </citation>
    <scope>NUCLEOTIDE SEQUENCE [LARGE SCALE GENOMIC DNA]</scope>
    <source>
        <strain evidence="8 9">SAG 2036</strain>
    </source>
</reference>
<comment type="caution">
    <text evidence="8">The sequence shown here is derived from an EMBL/GenBank/DDBJ whole genome shotgun (WGS) entry which is preliminary data.</text>
</comment>
<evidence type="ECO:0000256" key="6">
    <source>
        <dbReference type="SAM" id="MobiDB-lite"/>
    </source>
</evidence>
<name>A0AAW1NPK3_9CHLO</name>
<dbReference type="EMBL" id="JALJOQ010000166">
    <property type="protein sequence ID" value="KAK9792242.1"/>
    <property type="molecule type" value="Genomic_DNA"/>
</dbReference>
<keyword evidence="3" id="KW-0805">Transcription regulation</keyword>
<evidence type="ECO:0000256" key="4">
    <source>
        <dbReference type="ARBA" id="ARBA00023163"/>
    </source>
</evidence>
<comment type="subcellular location">
    <subcellularLocation>
        <location evidence="1">Nucleus</location>
    </subcellularLocation>
</comment>
<evidence type="ECO:0000313" key="8">
    <source>
        <dbReference type="EMBL" id="KAK9792242.1"/>
    </source>
</evidence>
<dbReference type="GO" id="GO:0051123">
    <property type="term" value="P:RNA polymerase II preinitiation complex assembly"/>
    <property type="evidence" value="ECO:0007669"/>
    <property type="project" value="InterPro"/>
</dbReference>
<dbReference type="InterPro" id="IPR006809">
    <property type="entry name" value="TAFII28_dom"/>
</dbReference>
<dbReference type="SUPFAM" id="SSF47113">
    <property type="entry name" value="Histone-fold"/>
    <property type="match status" value="1"/>
</dbReference>
<evidence type="ECO:0000256" key="5">
    <source>
        <dbReference type="ARBA" id="ARBA00023242"/>
    </source>
</evidence>
<dbReference type="Pfam" id="PF04719">
    <property type="entry name" value="TAFII28"/>
    <property type="match status" value="1"/>
</dbReference>
<evidence type="ECO:0000256" key="1">
    <source>
        <dbReference type="ARBA" id="ARBA00004123"/>
    </source>
</evidence>
<dbReference type="PANTHER" id="PTHR13218:SF8">
    <property type="entry name" value="TRANSCRIPTION INITIATION FACTOR TFIID SUBUNIT 11"/>
    <property type="match status" value="1"/>
</dbReference>
<keyword evidence="5" id="KW-0539">Nucleus</keyword>
<dbReference type="InterPro" id="IPR045127">
    <property type="entry name" value="TAF11-like"/>
</dbReference>
<dbReference type="GO" id="GO:0005669">
    <property type="term" value="C:transcription factor TFIID complex"/>
    <property type="evidence" value="ECO:0007669"/>
    <property type="project" value="InterPro"/>
</dbReference>
<comment type="similarity">
    <text evidence="2">Belongs to the TAF11 family.</text>
</comment>
<dbReference type="GO" id="GO:0046982">
    <property type="term" value="F:protein heterodimerization activity"/>
    <property type="evidence" value="ECO:0007669"/>
    <property type="project" value="InterPro"/>
</dbReference>
<feature type="region of interest" description="Disordered" evidence="6">
    <location>
        <begin position="114"/>
        <end position="133"/>
    </location>
</feature>
<dbReference type="CDD" id="cd08048">
    <property type="entry name" value="HFD_TAF11"/>
    <property type="match status" value="1"/>
</dbReference>
<gene>
    <name evidence="8" type="ORF">WJX73_004572</name>
</gene>
<feature type="domain" description="TAFII28-like protein" evidence="7">
    <location>
        <begin position="31"/>
        <end position="113"/>
    </location>
</feature>
<evidence type="ECO:0000256" key="2">
    <source>
        <dbReference type="ARBA" id="ARBA00009788"/>
    </source>
</evidence>
<dbReference type="PANTHER" id="PTHR13218">
    <property type="entry name" value="TRANSCRIPTION INITIATION FACTOR TFIID SUBUNIT 11-RELATED"/>
    <property type="match status" value="1"/>
</dbReference>
<organism evidence="8 9">
    <name type="scientific">Symbiochloris irregularis</name>
    <dbReference type="NCBI Taxonomy" id="706552"/>
    <lineage>
        <taxon>Eukaryota</taxon>
        <taxon>Viridiplantae</taxon>
        <taxon>Chlorophyta</taxon>
        <taxon>core chlorophytes</taxon>
        <taxon>Trebouxiophyceae</taxon>
        <taxon>Trebouxiales</taxon>
        <taxon>Trebouxiaceae</taxon>
        <taxon>Symbiochloris</taxon>
    </lineage>
</organism>
<dbReference type="InterPro" id="IPR009072">
    <property type="entry name" value="Histone-fold"/>
</dbReference>
<keyword evidence="9" id="KW-1185">Reference proteome</keyword>
<evidence type="ECO:0000259" key="7">
    <source>
        <dbReference type="Pfam" id="PF04719"/>
    </source>
</evidence>
<evidence type="ECO:0000256" key="3">
    <source>
        <dbReference type="ARBA" id="ARBA00023015"/>
    </source>
</evidence>
<protein>
    <recommendedName>
        <fullName evidence="7">TAFII28-like protein domain-containing protein</fullName>
    </recommendedName>
</protein>
<keyword evidence="4" id="KW-0804">Transcription</keyword>
<accession>A0AAW1NPK3</accession>
<dbReference type="Proteomes" id="UP001465755">
    <property type="component" value="Unassembled WGS sequence"/>
</dbReference>
<sequence>MAVDPPSSELLPEDLVNTDSAVGVRSLKGDISQLSEEQQERLAAYRRSKLSQRSMGRIYETIAGHKASPQVLIVLCGVGKLFVGDLTEAAVALANRKQYATPLEVEHILAAQQQLQRRSDHPPSQRQSKRLKL</sequence>
<dbReference type="Gene3D" id="1.10.20.10">
    <property type="entry name" value="Histone, subunit A"/>
    <property type="match status" value="1"/>
</dbReference>
<dbReference type="GO" id="GO:0016251">
    <property type="term" value="F:RNA polymerase II general transcription initiation factor activity"/>
    <property type="evidence" value="ECO:0007669"/>
    <property type="project" value="TreeGrafter"/>
</dbReference>
<evidence type="ECO:0000313" key="9">
    <source>
        <dbReference type="Proteomes" id="UP001465755"/>
    </source>
</evidence>
<proteinExistence type="inferred from homology"/>